<dbReference type="PANTHER" id="PTHR36447">
    <property type="entry name" value="BETA-GALACTOSIDASE GANA"/>
    <property type="match status" value="1"/>
</dbReference>
<dbReference type="GO" id="GO:0046872">
    <property type="term" value="F:metal ion binding"/>
    <property type="evidence" value="ECO:0007669"/>
    <property type="project" value="UniProtKB-KW"/>
</dbReference>
<evidence type="ECO:0000259" key="12">
    <source>
        <dbReference type="Pfam" id="PF02449"/>
    </source>
</evidence>
<dbReference type="Gene3D" id="2.60.40.1180">
    <property type="entry name" value="Golgi alpha-mannosidase II"/>
    <property type="match status" value="1"/>
</dbReference>
<accession>A0A1M4TK60</accession>
<keyword evidence="15" id="KW-1185">Reference proteome</keyword>
<dbReference type="Pfam" id="PF08532">
    <property type="entry name" value="Glyco_hydro_42M"/>
    <property type="match status" value="1"/>
</dbReference>
<evidence type="ECO:0000256" key="2">
    <source>
        <dbReference type="ARBA" id="ARBA00005940"/>
    </source>
</evidence>
<dbReference type="OrthoDB" id="9800974at2"/>
<evidence type="ECO:0000313" key="15">
    <source>
        <dbReference type="Proteomes" id="UP000184480"/>
    </source>
</evidence>
<evidence type="ECO:0000256" key="9">
    <source>
        <dbReference type="PIRSR" id="PIRSR001084-1"/>
    </source>
</evidence>
<keyword evidence="7 8" id="KW-0326">Glycosidase</keyword>
<dbReference type="CDD" id="cd03143">
    <property type="entry name" value="A4_beta-galactosidase_middle_domain"/>
    <property type="match status" value="1"/>
</dbReference>
<evidence type="ECO:0000256" key="11">
    <source>
        <dbReference type="SAM" id="SignalP"/>
    </source>
</evidence>
<evidence type="ECO:0000259" key="13">
    <source>
        <dbReference type="Pfam" id="PF08532"/>
    </source>
</evidence>
<feature type="signal peptide" evidence="11">
    <location>
        <begin position="1"/>
        <end position="21"/>
    </location>
</feature>
<evidence type="ECO:0000256" key="8">
    <source>
        <dbReference type="PIRNR" id="PIRNR001084"/>
    </source>
</evidence>
<dbReference type="SUPFAM" id="SSF52317">
    <property type="entry name" value="Class I glutamine amidotransferase-like"/>
    <property type="match status" value="1"/>
</dbReference>
<organism evidence="14 15">
    <name type="scientific">Dysgonomonas macrotermitis</name>
    <dbReference type="NCBI Taxonomy" id="1346286"/>
    <lineage>
        <taxon>Bacteria</taxon>
        <taxon>Pseudomonadati</taxon>
        <taxon>Bacteroidota</taxon>
        <taxon>Bacteroidia</taxon>
        <taxon>Bacteroidales</taxon>
        <taxon>Dysgonomonadaceae</taxon>
        <taxon>Dysgonomonas</taxon>
    </lineage>
</organism>
<dbReference type="AlphaFoldDB" id="A0A1M4TK60"/>
<dbReference type="GO" id="GO:0004565">
    <property type="term" value="F:beta-galactosidase activity"/>
    <property type="evidence" value="ECO:0007669"/>
    <property type="project" value="UniProtKB-EC"/>
</dbReference>
<feature type="binding site" evidence="10">
    <location>
        <position position="136"/>
    </location>
    <ligand>
        <name>substrate</name>
    </ligand>
</feature>
<feature type="binding site" evidence="10">
    <location>
        <position position="345"/>
    </location>
    <ligand>
        <name>substrate</name>
    </ligand>
</feature>
<feature type="active site" description="Proton donor" evidence="9">
    <location>
        <position position="175"/>
    </location>
</feature>
<dbReference type="RefSeq" id="WP_062175438.1">
    <property type="nucleotide sequence ID" value="NZ_BBXL01000001.1"/>
</dbReference>
<dbReference type="PANTHER" id="PTHR36447:SF2">
    <property type="entry name" value="BETA-GALACTOSIDASE YESZ"/>
    <property type="match status" value="1"/>
</dbReference>
<dbReference type="EMBL" id="FQUC01000001">
    <property type="protein sequence ID" value="SHE44892.1"/>
    <property type="molecule type" value="Genomic_DNA"/>
</dbReference>
<evidence type="ECO:0000256" key="3">
    <source>
        <dbReference type="ARBA" id="ARBA00012756"/>
    </source>
</evidence>
<evidence type="ECO:0000313" key="14">
    <source>
        <dbReference type="EMBL" id="SHE44892.1"/>
    </source>
</evidence>
<comment type="similarity">
    <text evidence="2 8">Belongs to the glycosyl hydrolase 42 family.</text>
</comment>
<keyword evidence="4" id="KW-0479">Metal-binding</keyword>
<evidence type="ECO:0000256" key="10">
    <source>
        <dbReference type="PIRSR" id="PIRSR001084-2"/>
    </source>
</evidence>
<dbReference type="Gene3D" id="3.20.20.80">
    <property type="entry name" value="Glycosidases"/>
    <property type="match status" value="1"/>
</dbReference>
<evidence type="ECO:0000256" key="6">
    <source>
        <dbReference type="ARBA" id="ARBA00022833"/>
    </source>
</evidence>
<dbReference type="SUPFAM" id="SSF51445">
    <property type="entry name" value="(Trans)glycosidases"/>
    <property type="match status" value="1"/>
</dbReference>
<dbReference type="InterPro" id="IPR003476">
    <property type="entry name" value="Glyco_hydro_42"/>
</dbReference>
<keyword evidence="5 8" id="KW-0378">Hydrolase</keyword>
<evidence type="ECO:0000256" key="1">
    <source>
        <dbReference type="ARBA" id="ARBA00001412"/>
    </source>
</evidence>
<evidence type="ECO:0000256" key="7">
    <source>
        <dbReference type="ARBA" id="ARBA00023295"/>
    </source>
</evidence>
<dbReference type="InterPro" id="IPR013780">
    <property type="entry name" value="Glyco_hydro_b"/>
</dbReference>
<gene>
    <name evidence="14" type="ORF">SAMN05444362_101349</name>
</gene>
<dbReference type="GO" id="GO:0005975">
    <property type="term" value="P:carbohydrate metabolic process"/>
    <property type="evidence" value="ECO:0007669"/>
    <property type="project" value="InterPro"/>
</dbReference>
<evidence type="ECO:0000256" key="4">
    <source>
        <dbReference type="ARBA" id="ARBA00022723"/>
    </source>
</evidence>
<dbReference type="Pfam" id="PF02449">
    <property type="entry name" value="Glyco_hydro_42"/>
    <property type="match status" value="1"/>
</dbReference>
<reference evidence="15" key="1">
    <citation type="submission" date="2016-11" db="EMBL/GenBank/DDBJ databases">
        <authorList>
            <person name="Varghese N."/>
            <person name="Submissions S."/>
        </authorList>
    </citation>
    <scope>NUCLEOTIDE SEQUENCE [LARGE SCALE GENOMIC DNA]</scope>
    <source>
        <strain evidence="15">DSM 27370</strain>
    </source>
</reference>
<dbReference type="InterPro" id="IPR013738">
    <property type="entry name" value="Beta_galactosidase_Trimer"/>
</dbReference>
<protein>
    <recommendedName>
        <fullName evidence="3 8">Beta-galactosidase</fullName>
        <shortName evidence="8">Beta-gal</shortName>
        <ecNumber evidence="3 8">3.2.1.23</ecNumber>
    </recommendedName>
</protein>
<keyword evidence="11" id="KW-0732">Signal</keyword>
<dbReference type="InterPro" id="IPR029062">
    <property type="entry name" value="Class_I_gatase-like"/>
</dbReference>
<feature type="binding site" evidence="10">
    <location>
        <position position="174"/>
    </location>
    <ligand>
        <name>substrate</name>
    </ligand>
</feature>
<feature type="active site" description="Nucleophile" evidence="9">
    <location>
        <position position="337"/>
    </location>
</feature>
<dbReference type="SUPFAM" id="SSF51011">
    <property type="entry name" value="Glycosyl hydrolase domain"/>
    <property type="match status" value="1"/>
</dbReference>
<feature type="domain" description="Beta-galactosidase trimerisation" evidence="13">
    <location>
        <begin position="434"/>
        <end position="636"/>
    </location>
</feature>
<feature type="chain" id="PRO_5009907547" description="Beta-galactosidase" evidence="11">
    <location>
        <begin position="22"/>
        <end position="693"/>
    </location>
</feature>
<keyword evidence="6" id="KW-0862">Zinc</keyword>
<name>A0A1M4TK60_9BACT</name>
<dbReference type="GO" id="GO:0009341">
    <property type="term" value="C:beta-galactosidase complex"/>
    <property type="evidence" value="ECO:0007669"/>
    <property type="project" value="InterPro"/>
</dbReference>
<sequence length="693" mass="79719">MIKKIILVAAILAGSALSVFSQQKKTYFDPKDLTIVGTYYYPEHWDESQWERDLKQIKDLGFDFVHYAEFAWAQLEPSEGVYDFAWLDRAVDIADKNGLKVIMCTSTATPPVWLIRNHPDILIEHENGTKMDHGARQHPSVSNNYYRQYSMKMIEKLAQRYGNDKRIMGWQLDNEPRPAQDYGKDAQQRFRDYVKNKYQTIGALNKAWGTAFWSQVYSDFSEINIPRVSQMFMNTHQILDYNRFTTDEMAGFLDEQTILIRKHIGTDQWITTNYIPEYSDGHLRKSMELDFHSYTRYMVFGENYGIGRKGYRLGPVERIAKANDFFRTIDGVYGVMELQPGQVNWGTINSQPLPGAVRLWLWHVFAGGSSFTCTYRYRQPIYGTELYHYGIVGPDGVTPTKSGLEYSEFSKELAQLRKEYNPSAKNPEAYEKRRTAILYNHENTWEMQKNKQTTEWSTEKHIDKYYDALKNFGAPVDFIDERNDLSKYNVVIAPAYEMVDEALVQRWKEYAENGGNLVLTCRTGHKTRNGQLFEAPFAAPIYSLIGAKIDFYDLLQPSTPDQVVFDGQKYDWTSWGEILVPDTNTEVWATYEGDFYAGRPSITTHRLGKGTVTYVGVDSHDGTMEKAVLKKLYGKLNVPLLDLPAGLHIEYRDGFGIAVNYSDKTLSLPVANNVKYIIGGKDIKTAGVSVWKE</sequence>
<evidence type="ECO:0000256" key="5">
    <source>
        <dbReference type="ARBA" id="ARBA00022801"/>
    </source>
</evidence>
<dbReference type="PIRSF" id="PIRSF001084">
    <property type="entry name" value="B-galactosidase"/>
    <property type="match status" value="1"/>
</dbReference>
<proteinExistence type="inferred from homology"/>
<dbReference type="Proteomes" id="UP000184480">
    <property type="component" value="Unassembled WGS sequence"/>
</dbReference>
<feature type="domain" description="Glycoside hydrolase family 42 N-terminal" evidence="12">
    <location>
        <begin position="40"/>
        <end position="415"/>
    </location>
</feature>
<dbReference type="InterPro" id="IPR013529">
    <property type="entry name" value="Glyco_hydro_42_N"/>
</dbReference>
<dbReference type="Gene3D" id="3.40.50.880">
    <property type="match status" value="1"/>
</dbReference>
<comment type="catalytic activity">
    <reaction evidence="1 8">
        <text>Hydrolysis of terminal non-reducing beta-D-galactose residues in beta-D-galactosides.</text>
        <dbReference type="EC" id="3.2.1.23"/>
    </reaction>
</comment>
<dbReference type="InterPro" id="IPR017853">
    <property type="entry name" value="GH"/>
</dbReference>
<dbReference type="STRING" id="1346286.SAMN05444362_101349"/>
<dbReference type="EC" id="3.2.1.23" evidence="3 8"/>